<keyword evidence="2" id="KW-1185">Reference proteome</keyword>
<proteinExistence type="predicted"/>
<name>A0A183NH94_9TREM</name>
<gene>
    <name evidence="1" type="ORF">SMTD_LOCUS1480</name>
</gene>
<dbReference type="AlphaFoldDB" id="A0A183NH94"/>
<organism evidence="1 2">
    <name type="scientific">Schistosoma mattheei</name>
    <dbReference type="NCBI Taxonomy" id="31246"/>
    <lineage>
        <taxon>Eukaryota</taxon>
        <taxon>Metazoa</taxon>
        <taxon>Spiralia</taxon>
        <taxon>Lophotrochozoa</taxon>
        <taxon>Platyhelminthes</taxon>
        <taxon>Trematoda</taxon>
        <taxon>Digenea</taxon>
        <taxon>Strigeidida</taxon>
        <taxon>Schistosomatoidea</taxon>
        <taxon>Schistosomatidae</taxon>
        <taxon>Schistosoma</taxon>
    </lineage>
</organism>
<dbReference type="Proteomes" id="UP000269396">
    <property type="component" value="Unassembled WGS sequence"/>
</dbReference>
<evidence type="ECO:0000313" key="1">
    <source>
        <dbReference type="EMBL" id="VDO78536.1"/>
    </source>
</evidence>
<dbReference type="EMBL" id="UZAL01001661">
    <property type="protein sequence ID" value="VDO78536.1"/>
    <property type="molecule type" value="Genomic_DNA"/>
</dbReference>
<accession>A0A183NH94</accession>
<evidence type="ECO:0000313" key="2">
    <source>
        <dbReference type="Proteomes" id="UP000269396"/>
    </source>
</evidence>
<sequence length="63" mass="7061">MVRNDDVSGRLCKNLSDPMKIFLSTGISAFIRALLLLSRNVLFICEDFENNVDGSLCFNTEFG</sequence>
<reference evidence="1 2" key="1">
    <citation type="submission" date="2018-11" db="EMBL/GenBank/DDBJ databases">
        <authorList>
            <consortium name="Pathogen Informatics"/>
        </authorList>
    </citation>
    <scope>NUCLEOTIDE SEQUENCE [LARGE SCALE GENOMIC DNA]</scope>
    <source>
        <strain>Denwood</strain>
        <strain evidence="2">Zambia</strain>
    </source>
</reference>
<protein>
    <submittedName>
        <fullName evidence="1">Uncharacterized protein</fullName>
    </submittedName>
</protein>